<evidence type="ECO:0000259" key="2">
    <source>
        <dbReference type="Pfam" id="PF03478"/>
    </source>
</evidence>
<dbReference type="InterPro" id="IPR005174">
    <property type="entry name" value="KIB1-4_b-propeller"/>
</dbReference>
<feature type="transmembrane region" description="Helical" evidence="1">
    <location>
        <begin position="329"/>
        <end position="346"/>
    </location>
</feature>
<evidence type="ECO:0000313" key="4">
    <source>
        <dbReference type="Proteomes" id="UP000824120"/>
    </source>
</evidence>
<keyword evidence="1" id="KW-0812">Transmembrane</keyword>
<sequence length="354" mass="40114">MSISHITALYMPSTLAIKACQPLSNFVFLSLTIQFLYSSGGANIQHNTSTGRDKLKKCPSVPVDSNICIHLSLDLQRQISRYLLSQEAYMSFRLVCKLWRSVAPPLRWKVIDHAAPCYDQDSMWLLSLNQKDGLCTFYNPFRNFNCYMTNNDLVGCEIRYAKDGWLLVSRGKSLFLLSPGKQIIHLPQKTDNYFCDTMSFSASPTNSSAWVIFGIAFLNLFQVRISYLRQGDDKWTSITTDNEVPFLLSCSSPIYFGEEFYVIGQHGDVADQNVLHSVVVTPQHDVHVYELDFGRNLIVRLVKQVKNWLFFTSEASSVGVCGMNVNVDIAVFFPLSTLVTTILAILRKMSLSKY</sequence>
<dbReference type="PANTHER" id="PTHR33127:SF83">
    <property type="entry name" value="F-BOX DOMAIN-CONTAINING PROTEIN"/>
    <property type="match status" value="1"/>
</dbReference>
<accession>A0A9J6AK55</accession>
<protein>
    <recommendedName>
        <fullName evidence="2">KIB1-4 beta-propeller domain-containing protein</fullName>
    </recommendedName>
</protein>
<proteinExistence type="predicted"/>
<dbReference type="AlphaFoldDB" id="A0A9J6AK55"/>
<dbReference type="Pfam" id="PF03478">
    <property type="entry name" value="Beta-prop_KIB1-4"/>
    <property type="match status" value="1"/>
</dbReference>
<reference evidence="3 4" key="1">
    <citation type="submission" date="2020-09" db="EMBL/GenBank/DDBJ databases">
        <title>De no assembly of potato wild relative species, Solanum commersonii.</title>
        <authorList>
            <person name="Cho K."/>
        </authorList>
    </citation>
    <scope>NUCLEOTIDE SEQUENCE [LARGE SCALE GENOMIC DNA]</scope>
    <source>
        <strain evidence="3">LZ3.2</strain>
        <tissue evidence="3">Leaf</tissue>
    </source>
</reference>
<evidence type="ECO:0000256" key="1">
    <source>
        <dbReference type="SAM" id="Phobius"/>
    </source>
</evidence>
<organism evidence="3 4">
    <name type="scientific">Solanum commersonii</name>
    <name type="common">Commerson's wild potato</name>
    <name type="synonym">Commerson's nightshade</name>
    <dbReference type="NCBI Taxonomy" id="4109"/>
    <lineage>
        <taxon>Eukaryota</taxon>
        <taxon>Viridiplantae</taxon>
        <taxon>Streptophyta</taxon>
        <taxon>Embryophyta</taxon>
        <taxon>Tracheophyta</taxon>
        <taxon>Spermatophyta</taxon>
        <taxon>Magnoliopsida</taxon>
        <taxon>eudicotyledons</taxon>
        <taxon>Gunneridae</taxon>
        <taxon>Pentapetalae</taxon>
        <taxon>asterids</taxon>
        <taxon>lamiids</taxon>
        <taxon>Solanales</taxon>
        <taxon>Solanaceae</taxon>
        <taxon>Solanoideae</taxon>
        <taxon>Solaneae</taxon>
        <taxon>Solanum</taxon>
    </lineage>
</organism>
<dbReference type="PANTHER" id="PTHR33127">
    <property type="entry name" value="TRANSMEMBRANE PROTEIN"/>
    <property type="match status" value="1"/>
</dbReference>
<gene>
    <name evidence="3" type="ORF">H5410_010231</name>
</gene>
<feature type="domain" description="KIB1-4 beta-propeller" evidence="2">
    <location>
        <begin position="152"/>
        <end position="274"/>
    </location>
</feature>
<dbReference type="EMBL" id="JACXVP010000002">
    <property type="protein sequence ID" value="KAG5625013.1"/>
    <property type="molecule type" value="Genomic_DNA"/>
</dbReference>
<dbReference type="Proteomes" id="UP000824120">
    <property type="component" value="Chromosome 2"/>
</dbReference>
<keyword evidence="1" id="KW-0472">Membrane</keyword>
<keyword evidence="1" id="KW-1133">Transmembrane helix</keyword>
<comment type="caution">
    <text evidence="3">The sequence shown here is derived from an EMBL/GenBank/DDBJ whole genome shotgun (WGS) entry which is preliminary data.</text>
</comment>
<evidence type="ECO:0000313" key="3">
    <source>
        <dbReference type="EMBL" id="KAG5625013.1"/>
    </source>
</evidence>
<name>A0A9J6AK55_SOLCO</name>
<keyword evidence="4" id="KW-1185">Reference proteome</keyword>
<dbReference type="OrthoDB" id="1295088at2759"/>